<organism evidence="1 2">
    <name type="scientific">Agathobacter rectalis</name>
    <dbReference type="NCBI Taxonomy" id="39491"/>
    <lineage>
        <taxon>Bacteria</taxon>
        <taxon>Bacillati</taxon>
        <taxon>Bacillota</taxon>
        <taxon>Clostridia</taxon>
        <taxon>Lachnospirales</taxon>
        <taxon>Lachnospiraceae</taxon>
        <taxon>Agathobacter</taxon>
    </lineage>
</organism>
<sequence>MAEKLSNESKEIEVWPDYETIADCIIEVMKEICPEAIEVKQKEVTVKGEKLVDNYYLFEETIEDDRRETFTDIEKNSIQLSDMYSFMTKTYHRMDTEIPYLSRDIIPLKVADNETNSYREALINILYANLLEKGVQVIVIRRERGEESYYANDFEYTGMVIVDKGTFEIAYYVERGSYDSDGKDAVDGLINEAERLGVHVARLTATERINIEKEIKCIVDRYNNPWSELYEHRKVVYQKWE</sequence>
<proteinExistence type="predicted"/>
<accession>A0A413B8C0</accession>
<protein>
    <submittedName>
        <fullName evidence="1">Uncharacterized protein</fullName>
    </submittedName>
</protein>
<reference evidence="1 2" key="1">
    <citation type="submission" date="2018-08" db="EMBL/GenBank/DDBJ databases">
        <title>A genome reference for cultivated species of the human gut microbiota.</title>
        <authorList>
            <person name="Zou Y."/>
            <person name="Xue W."/>
            <person name="Luo G."/>
        </authorList>
    </citation>
    <scope>NUCLEOTIDE SEQUENCE [LARGE SCALE GENOMIC DNA]</scope>
    <source>
        <strain evidence="1 2">AF12-8</strain>
    </source>
</reference>
<evidence type="ECO:0000313" key="2">
    <source>
        <dbReference type="Proteomes" id="UP000286581"/>
    </source>
</evidence>
<comment type="caution">
    <text evidence="1">The sequence shown here is derived from an EMBL/GenBank/DDBJ whole genome shotgun (WGS) entry which is preliminary data.</text>
</comment>
<dbReference type="Proteomes" id="UP000286581">
    <property type="component" value="Unassembled WGS sequence"/>
</dbReference>
<dbReference type="EMBL" id="QSAE01000096">
    <property type="protein sequence ID" value="RGW34793.1"/>
    <property type="molecule type" value="Genomic_DNA"/>
</dbReference>
<name>A0A413B8C0_9FIRM</name>
<dbReference type="AlphaFoldDB" id="A0A413B8C0"/>
<gene>
    <name evidence="1" type="ORF">DWV78_15645</name>
</gene>
<evidence type="ECO:0000313" key="1">
    <source>
        <dbReference type="EMBL" id="RGW34793.1"/>
    </source>
</evidence>